<evidence type="ECO:0000256" key="13">
    <source>
        <dbReference type="ARBA" id="ARBA00023242"/>
    </source>
</evidence>
<keyword evidence="6 18" id="KW-0863">Zinc-finger</keyword>
<comment type="similarity">
    <text evidence="2">Belongs to the krueppel C2H2-type zinc-finger protein family.</text>
</comment>
<evidence type="ECO:0000256" key="16">
    <source>
        <dbReference type="ARBA" id="ARBA00068012"/>
    </source>
</evidence>
<reference evidence="21" key="1">
    <citation type="submission" date="2022-11" db="UniProtKB">
        <authorList>
            <consortium name="EnsemblMetazoa"/>
        </authorList>
    </citation>
    <scope>IDENTIFICATION</scope>
</reference>
<dbReference type="FunFam" id="3.30.160.60:FF:000018">
    <property type="entry name" value="Krueppel-like factor 15"/>
    <property type="match status" value="1"/>
</dbReference>
<feature type="domain" description="C2H2-type" evidence="20">
    <location>
        <begin position="295"/>
        <end position="324"/>
    </location>
</feature>
<dbReference type="PROSITE" id="PS00028">
    <property type="entry name" value="ZINC_FINGER_C2H2_1"/>
    <property type="match status" value="3"/>
</dbReference>
<feature type="compositionally biased region" description="Low complexity" evidence="19">
    <location>
        <begin position="192"/>
        <end position="201"/>
    </location>
</feature>
<evidence type="ECO:0000256" key="15">
    <source>
        <dbReference type="ARBA" id="ARBA00064490"/>
    </source>
</evidence>
<keyword evidence="4" id="KW-0479">Metal-binding</keyword>
<protein>
    <recommendedName>
        <fullName evidence="16">Krueppel-like factor 2</fullName>
    </recommendedName>
    <alternativeName>
        <fullName evidence="17">Lung krueppel-like factor</fullName>
    </alternativeName>
</protein>
<comment type="subcellular location">
    <subcellularLocation>
        <location evidence="1">Nucleus</location>
    </subcellularLocation>
</comment>
<evidence type="ECO:0000256" key="3">
    <source>
        <dbReference type="ARBA" id="ARBA00022553"/>
    </source>
</evidence>
<dbReference type="OMA" id="CGSMEAP"/>
<evidence type="ECO:0000256" key="1">
    <source>
        <dbReference type="ARBA" id="ARBA00004123"/>
    </source>
</evidence>
<dbReference type="PROSITE" id="PS50157">
    <property type="entry name" value="ZINC_FINGER_C2H2_2"/>
    <property type="match status" value="3"/>
</dbReference>
<dbReference type="SUPFAM" id="SSF57667">
    <property type="entry name" value="beta-beta-alpha zinc fingers"/>
    <property type="match status" value="2"/>
</dbReference>
<evidence type="ECO:0000256" key="2">
    <source>
        <dbReference type="ARBA" id="ARBA00006991"/>
    </source>
</evidence>
<dbReference type="FunFam" id="3.30.160.60:FF:000237">
    <property type="entry name" value="Krueppel-like factor 2"/>
    <property type="match status" value="1"/>
</dbReference>
<evidence type="ECO:0000256" key="4">
    <source>
        <dbReference type="ARBA" id="ARBA00022723"/>
    </source>
</evidence>
<evidence type="ECO:0000256" key="11">
    <source>
        <dbReference type="ARBA" id="ARBA00023159"/>
    </source>
</evidence>
<keyword evidence="8" id="KW-0832">Ubl conjugation</keyword>
<evidence type="ECO:0000256" key="19">
    <source>
        <dbReference type="SAM" id="MobiDB-lite"/>
    </source>
</evidence>
<feature type="compositionally biased region" description="Basic residues" evidence="19">
    <location>
        <begin position="279"/>
        <end position="293"/>
    </location>
</feature>
<keyword evidence="10" id="KW-0238">DNA-binding</keyword>
<dbReference type="GeneID" id="119737872"/>
<evidence type="ECO:0000256" key="10">
    <source>
        <dbReference type="ARBA" id="ARBA00023125"/>
    </source>
</evidence>
<dbReference type="GO" id="GO:0000981">
    <property type="term" value="F:DNA-binding transcription factor activity, RNA polymerase II-specific"/>
    <property type="evidence" value="ECO:0007669"/>
    <property type="project" value="TreeGrafter"/>
</dbReference>
<evidence type="ECO:0000256" key="6">
    <source>
        <dbReference type="ARBA" id="ARBA00022771"/>
    </source>
</evidence>
<evidence type="ECO:0000256" key="14">
    <source>
        <dbReference type="ARBA" id="ARBA00055776"/>
    </source>
</evidence>
<dbReference type="RefSeq" id="XP_038068434.1">
    <property type="nucleotide sequence ID" value="XM_038212506.1"/>
</dbReference>
<keyword evidence="13" id="KW-0539">Nucleus</keyword>
<dbReference type="SMART" id="SM00355">
    <property type="entry name" value="ZnF_C2H2"/>
    <property type="match status" value="3"/>
</dbReference>
<keyword evidence="22" id="KW-1185">Reference proteome</keyword>
<evidence type="ECO:0000256" key="8">
    <source>
        <dbReference type="ARBA" id="ARBA00022843"/>
    </source>
</evidence>
<dbReference type="AlphaFoldDB" id="A0A914AY38"/>
<feature type="domain" description="C2H2-type" evidence="20">
    <location>
        <begin position="355"/>
        <end position="378"/>
    </location>
</feature>
<dbReference type="Pfam" id="PF00096">
    <property type="entry name" value="zf-C2H2"/>
    <property type="match status" value="3"/>
</dbReference>
<dbReference type="InterPro" id="IPR013087">
    <property type="entry name" value="Znf_C2H2_type"/>
</dbReference>
<dbReference type="GO" id="GO:0045893">
    <property type="term" value="P:positive regulation of DNA-templated transcription"/>
    <property type="evidence" value="ECO:0007669"/>
    <property type="project" value="UniProtKB-ARBA"/>
</dbReference>
<feature type="region of interest" description="Disordered" evidence="19">
    <location>
        <begin position="50"/>
        <end position="75"/>
    </location>
</feature>
<evidence type="ECO:0000256" key="12">
    <source>
        <dbReference type="ARBA" id="ARBA00023163"/>
    </source>
</evidence>
<feature type="compositionally biased region" description="Polar residues" evidence="19">
    <location>
        <begin position="58"/>
        <end position="74"/>
    </location>
</feature>
<evidence type="ECO:0000256" key="7">
    <source>
        <dbReference type="ARBA" id="ARBA00022833"/>
    </source>
</evidence>
<dbReference type="InterPro" id="IPR036236">
    <property type="entry name" value="Znf_C2H2_sf"/>
</dbReference>
<dbReference type="EnsemblMetazoa" id="XM_038212506.1">
    <property type="protein sequence ID" value="XP_038068434.1"/>
    <property type="gene ID" value="LOC119737872"/>
</dbReference>
<dbReference type="FunFam" id="3.30.160.60:FF:001156">
    <property type="entry name" value="Zinc finger protein 407"/>
    <property type="match status" value="1"/>
</dbReference>
<feature type="region of interest" description="Disordered" evidence="19">
    <location>
        <begin position="229"/>
        <end position="294"/>
    </location>
</feature>
<comment type="function">
    <text evidence="14">Transcription factor that binds to the CACCC box in the promoter of target genes such as HBB/beta globin or NOV and activates their transcription. Might be involved in transcriptional regulation by modulating the binding of the RARA nuclear receptor to RARE DNA elements.</text>
</comment>
<keyword evidence="5" id="KW-0677">Repeat</keyword>
<name>A0A914AY38_PATMI</name>
<dbReference type="GO" id="GO:0000978">
    <property type="term" value="F:RNA polymerase II cis-regulatory region sequence-specific DNA binding"/>
    <property type="evidence" value="ECO:0007669"/>
    <property type="project" value="TreeGrafter"/>
</dbReference>
<keyword evidence="7" id="KW-0862">Zinc</keyword>
<feature type="region of interest" description="Disordered" evidence="19">
    <location>
        <begin position="171"/>
        <end position="210"/>
    </location>
</feature>
<dbReference type="GO" id="GO:0008270">
    <property type="term" value="F:zinc ion binding"/>
    <property type="evidence" value="ECO:0007669"/>
    <property type="project" value="UniProtKB-KW"/>
</dbReference>
<keyword evidence="11" id="KW-0010">Activator</keyword>
<keyword evidence="3" id="KW-0597">Phosphoprotein</keyword>
<evidence type="ECO:0000256" key="18">
    <source>
        <dbReference type="PROSITE-ProRule" id="PRU00042"/>
    </source>
</evidence>
<proteinExistence type="inferred from homology"/>
<comment type="subunit">
    <text evidence="15">Interacts with WWP1.</text>
</comment>
<evidence type="ECO:0000259" key="20">
    <source>
        <dbReference type="PROSITE" id="PS50157"/>
    </source>
</evidence>
<accession>A0A914AY38</accession>
<feature type="domain" description="C2H2-type" evidence="20">
    <location>
        <begin position="325"/>
        <end position="354"/>
    </location>
</feature>
<evidence type="ECO:0000313" key="22">
    <source>
        <dbReference type="Proteomes" id="UP000887568"/>
    </source>
</evidence>
<sequence length="378" mass="42339">MALMLGELSQHNGMHSIANDMLWAEMDDILMENFSDYSAGFEQPGFPLLMPSGPPRPETSSPTGTVSSLCSSDGGSACVSPPPGLHAHEGYTDLLDLDFILNNTVYGQEEEMPIGIKIKEEPMSPGGSSCCGSMEAPSPVALPEMDSFLNFPDISLERFAAPDVKPFLMQMQQHQQPQQNTLHHLSPHHPRQQPQQQQMSPPCSPQTVPELPSYAAHQMQARQHMLMISLQQHQQQQHQQSLLTPPNTPPTSPLLDLLRNTPADTNMPPPQTSGAPQIVRKKGRRAWGRKRTTTHTCTNPGCGKTYTKSSHLKAHMRTHTGEKPYHCNWKGCGWKFARSDELTRHYRKHTGDRPFQCHLCDRAFSRSDHLSLHMKRHM</sequence>
<evidence type="ECO:0000256" key="17">
    <source>
        <dbReference type="ARBA" id="ARBA00080631"/>
    </source>
</evidence>
<dbReference type="PANTHER" id="PTHR23235:SF156">
    <property type="entry name" value="KRUPPEL-LIKE FACTOR 18"/>
    <property type="match status" value="1"/>
</dbReference>
<dbReference type="Gene3D" id="3.30.160.60">
    <property type="entry name" value="Classic Zinc Finger"/>
    <property type="match status" value="3"/>
</dbReference>
<evidence type="ECO:0000313" key="21">
    <source>
        <dbReference type="EnsemblMetazoa" id="XP_038068434.1"/>
    </source>
</evidence>
<organism evidence="21 22">
    <name type="scientific">Patiria miniata</name>
    <name type="common">Bat star</name>
    <name type="synonym">Asterina miniata</name>
    <dbReference type="NCBI Taxonomy" id="46514"/>
    <lineage>
        <taxon>Eukaryota</taxon>
        <taxon>Metazoa</taxon>
        <taxon>Echinodermata</taxon>
        <taxon>Eleutherozoa</taxon>
        <taxon>Asterozoa</taxon>
        <taxon>Asteroidea</taxon>
        <taxon>Valvatacea</taxon>
        <taxon>Valvatida</taxon>
        <taxon>Asterinidae</taxon>
        <taxon>Patiria</taxon>
    </lineage>
</organism>
<keyword evidence="9" id="KW-0805">Transcription regulation</keyword>
<evidence type="ECO:0000256" key="9">
    <source>
        <dbReference type="ARBA" id="ARBA00023015"/>
    </source>
</evidence>
<dbReference type="PANTHER" id="PTHR23235">
    <property type="entry name" value="KRUEPPEL-LIKE TRANSCRIPTION FACTOR"/>
    <property type="match status" value="1"/>
</dbReference>
<dbReference type="GO" id="GO:0005634">
    <property type="term" value="C:nucleus"/>
    <property type="evidence" value="ECO:0007669"/>
    <property type="project" value="UniProtKB-SubCell"/>
</dbReference>
<feature type="compositionally biased region" description="Low complexity" evidence="19">
    <location>
        <begin position="229"/>
        <end position="245"/>
    </location>
</feature>
<keyword evidence="12" id="KW-0804">Transcription</keyword>
<dbReference type="OrthoDB" id="4748970at2759"/>
<evidence type="ECO:0000256" key="5">
    <source>
        <dbReference type="ARBA" id="ARBA00022737"/>
    </source>
</evidence>
<dbReference type="Proteomes" id="UP000887568">
    <property type="component" value="Unplaced"/>
</dbReference>